<feature type="compositionally biased region" description="Polar residues" evidence="1">
    <location>
        <begin position="108"/>
        <end position="119"/>
    </location>
</feature>
<accession>A0A078AQC6</accession>
<dbReference type="Proteomes" id="UP000039865">
    <property type="component" value="Unassembled WGS sequence"/>
</dbReference>
<organism evidence="2 3">
    <name type="scientific">Stylonychia lemnae</name>
    <name type="common">Ciliate</name>
    <dbReference type="NCBI Taxonomy" id="5949"/>
    <lineage>
        <taxon>Eukaryota</taxon>
        <taxon>Sar</taxon>
        <taxon>Alveolata</taxon>
        <taxon>Ciliophora</taxon>
        <taxon>Intramacronucleata</taxon>
        <taxon>Spirotrichea</taxon>
        <taxon>Stichotrichia</taxon>
        <taxon>Sporadotrichida</taxon>
        <taxon>Oxytrichidae</taxon>
        <taxon>Stylonychinae</taxon>
        <taxon>Stylonychia</taxon>
    </lineage>
</organism>
<dbReference type="InParanoid" id="A0A078AQC6"/>
<name>A0A078AQC6_STYLE</name>
<proteinExistence type="predicted"/>
<evidence type="ECO:0000313" key="2">
    <source>
        <dbReference type="EMBL" id="CDW83447.1"/>
    </source>
</evidence>
<protein>
    <submittedName>
        <fullName evidence="2">Uncharacterized protein</fullName>
    </submittedName>
</protein>
<dbReference type="EMBL" id="CCKQ01011859">
    <property type="protein sequence ID" value="CDW83447.1"/>
    <property type="molecule type" value="Genomic_DNA"/>
</dbReference>
<gene>
    <name evidence="2" type="primary">Contig10054.g10748</name>
    <name evidence="2" type="ORF">STYLEM_12493</name>
</gene>
<feature type="compositionally biased region" description="Basic and acidic residues" evidence="1">
    <location>
        <begin position="120"/>
        <end position="132"/>
    </location>
</feature>
<reference evidence="2 3" key="1">
    <citation type="submission" date="2014-06" db="EMBL/GenBank/DDBJ databases">
        <authorList>
            <person name="Swart Estienne"/>
        </authorList>
    </citation>
    <scope>NUCLEOTIDE SEQUENCE [LARGE SCALE GENOMIC DNA]</scope>
    <source>
        <strain evidence="2 3">130c</strain>
    </source>
</reference>
<dbReference type="AlphaFoldDB" id="A0A078AQC6"/>
<evidence type="ECO:0000313" key="3">
    <source>
        <dbReference type="Proteomes" id="UP000039865"/>
    </source>
</evidence>
<feature type="region of interest" description="Disordered" evidence="1">
    <location>
        <begin position="108"/>
        <end position="148"/>
    </location>
</feature>
<evidence type="ECO:0000256" key="1">
    <source>
        <dbReference type="SAM" id="MobiDB-lite"/>
    </source>
</evidence>
<sequence length="352" mass="41247">MLSITQNSINLIWLLLEKDENFQNSLTLTKSAYQKDGSDILDQNDSNNLVKLENKSPLLSPHGQNRKESGENYIQNMPLMRETYLQKKNNLNISMNSNSQKLNSNFELSRQNSNNPLSRQRTEKIASDHDLQEQEEEQQQEDTKQNDEGQELQNEYLQMKDQHDLVGFLLTCKKISSVVEDEDQNKLQNNLWKLNNKESEKINKKIKQKKFIKKENTLSEDIVTNSNQAYQSYVNRLMKQSTQKEKQQQLIKQQTMKANEIAVANLLGSFNKPDNIVFEQNPQLKRGITAAVLSPAYLTKDDENKKLIMYKKTDEDEDYVDLLRYQHQVYQHNQLMNKQSKYHDNDCKCTIF</sequence>
<keyword evidence="3" id="KW-1185">Reference proteome</keyword>